<evidence type="ECO:0000313" key="2">
    <source>
        <dbReference type="Proteomes" id="UP000789860"/>
    </source>
</evidence>
<evidence type="ECO:0000313" key="1">
    <source>
        <dbReference type="EMBL" id="CAG8597356.1"/>
    </source>
</evidence>
<comment type="caution">
    <text evidence="1">The sequence shown here is derived from an EMBL/GenBank/DDBJ whole genome shotgun (WGS) entry which is preliminary data.</text>
</comment>
<gene>
    <name evidence="1" type="ORF">SCALOS_LOCUS6802</name>
</gene>
<keyword evidence="2" id="KW-1185">Reference proteome</keyword>
<accession>A0ACA9MM06</accession>
<name>A0ACA9MM06_9GLOM</name>
<sequence length="223" mass="25393">GIRRGFKILQEDRKQSQDNFANIDTTWSALDCVIYTSTVEASISFEISGYFDAVIGITNIATSVYIEKLIRAELSVLRPEDLLTIIKGYLIASTGAILELILVENTEKINKNKISHTIKNTKKKLKRIYASDDINGFVTQEEIIAIKVNNSKYFSIGPILPLYKPELIDETQDFFDSMPITNNITSEYTKHEVSDLSNNEIDEKDLFLKMLAQYDTKYRKNSS</sequence>
<protein>
    <submittedName>
        <fullName evidence="1">8421_t:CDS:1</fullName>
    </submittedName>
</protein>
<dbReference type="EMBL" id="CAJVPM010013807">
    <property type="protein sequence ID" value="CAG8597356.1"/>
    <property type="molecule type" value="Genomic_DNA"/>
</dbReference>
<dbReference type="Proteomes" id="UP000789860">
    <property type="component" value="Unassembled WGS sequence"/>
</dbReference>
<reference evidence="1" key="1">
    <citation type="submission" date="2021-06" db="EMBL/GenBank/DDBJ databases">
        <authorList>
            <person name="Kallberg Y."/>
            <person name="Tangrot J."/>
            <person name="Rosling A."/>
        </authorList>
    </citation>
    <scope>NUCLEOTIDE SEQUENCE</scope>
    <source>
        <strain evidence="1">AU212A</strain>
    </source>
</reference>
<feature type="non-terminal residue" evidence="1">
    <location>
        <position position="1"/>
    </location>
</feature>
<proteinExistence type="predicted"/>
<organism evidence="1 2">
    <name type="scientific">Scutellospora calospora</name>
    <dbReference type="NCBI Taxonomy" id="85575"/>
    <lineage>
        <taxon>Eukaryota</taxon>
        <taxon>Fungi</taxon>
        <taxon>Fungi incertae sedis</taxon>
        <taxon>Mucoromycota</taxon>
        <taxon>Glomeromycotina</taxon>
        <taxon>Glomeromycetes</taxon>
        <taxon>Diversisporales</taxon>
        <taxon>Gigasporaceae</taxon>
        <taxon>Scutellospora</taxon>
    </lineage>
</organism>